<sequence length="124" mass="13632">MHKTAPLCNLFFEGPLSFSSPRLVVSKRAEDNRLRSFMVSTEPRTAAIHITFAFTHLFVPLWRRRDREKMASLIRAPRQKARAHSEKKAPGADCLCAGDGQVFPTGARDCIGGAYAVGGGIFAL</sequence>
<accession>A0A450TM06</accession>
<evidence type="ECO:0000256" key="1">
    <source>
        <dbReference type="SAM" id="Phobius"/>
    </source>
</evidence>
<evidence type="ECO:0000313" key="2">
    <source>
        <dbReference type="EMBL" id="VFJ68763.1"/>
    </source>
</evidence>
<name>A0A450TM06_9GAMM</name>
<keyword evidence="1" id="KW-1133">Transmembrane helix</keyword>
<dbReference type="AlphaFoldDB" id="A0A450TM06"/>
<keyword evidence="1" id="KW-0812">Transmembrane</keyword>
<proteinExistence type="predicted"/>
<gene>
    <name evidence="2" type="ORF">BECKFW1821C_GA0114237_10162</name>
</gene>
<keyword evidence="1" id="KW-0472">Membrane</keyword>
<organism evidence="2">
    <name type="scientific">Candidatus Kentrum sp. FW</name>
    <dbReference type="NCBI Taxonomy" id="2126338"/>
    <lineage>
        <taxon>Bacteria</taxon>
        <taxon>Pseudomonadati</taxon>
        <taxon>Pseudomonadota</taxon>
        <taxon>Gammaproteobacteria</taxon>
        <taxon>Candidatus Kentrum</taxon>
    </lineage>
</organism>
<protein>
    <submittedName>
        <fullName evidence="2">Uncharacterized protein</fullName>
    </submittedName>
</protein>
<reference evidence="2" key="1">
    <citation type="submission" date="2019-02" db="EMBL/GenBank/DDBJ databases">
        <authorList>
            <person name="Gruber-Vodicka R. H."/>
            <person name="Seah K. B. B."/>
        </authorList>
    </citation>
    <scope>NUCLEOTIDE SEQUENCE</scope>
    <source>
        <strain evidence="2">BECK_BZ131</strain>
    </source>
</reference>
<dbReference type="EMBL" id="CAADFE010000016">
    <property type="protein sequence ID" value="VFJ68763.1"/>
    <property type="molecule type" value="Genomic_DNA"/>
</dbReference>
<feature type="transmembrane region" description="Helical" evidence="1">
    <location>
        <begin position="46"/>
        <end position="62"/>
    </location>
</feature>